<feature type="transmembrane region" description="Helical" evidence="1">
    <location>
        <begin position="201"/>
        <end position="221"/>
    </location>
</feature>
<dbReference type="InterPro" id="IPR014231">
    <property type="entry name" value="Spore_YpjB"/>
</dbReference>
<dbReference type="EMBL" id="JAFBDR010000001">
    <property type="protein sequence ID" value="MBM7569842.1"/>
    <property type="molecule type" value="Genomic_DNA"/>
</dbReference>
<comment type="caution">
    <text evidence="2">The sequence shown here is derived from an EMBL/GenBank/DDBJ whole genome shotgun (WGS) entry which is preliminary data.</text>
</comment>
<keyword evidence="1" id="KW-1133">Transmembrane helix</keyword>
<reference evidence="2 3" key="1">
    <citation type="submission" date="2021-01" db="EMBL/GenBank/DDBJ databases">
        <title>Genomic Encyclopedia of Type Strains, Phase IV (KMG-IV): sequencing the most valuable type-strain genomes for metagenomic binning, comparative biology and taxonomic classification.</title>
        <authorList>
            <person name="Goeker M."/>
        </authorList>
    </citation>
    <scope>NUCLEOTIDE SEQUENCE [LARGE SCALE GENOMIC DNA]</scope>
    <source>
        <strain evidence="2 3">DSM 23711</strain>
    </source>
</reference>
<keyword evidence="3" id="KW-1185">Reference proteome</keyword>
<sequence>MIGISTFTIPVYGNHSHVSSTLYQYERFVEDGRYTSAYNLLQNHKEALAQLFKNETPDSSDELISLLDKNLAMIQDSSIKKTNKLSNALSLVFAVDSIIHPHDPAWLSWKKNLEDRIITYSNQTEISNKQLEQINSDWKIINPALRISLAEENYERLESTFESFKQNPNQDVNAQEFVTVFRETSILDVSNTNQKEDSTSFLWLIFVVGGVIMITLSYVGWKKYKGEKNKSQKQTTN</sequence>
<dbReference type="Proteomes" id="UP001296943">
    <property type="component" value="Unassembled WGS sequence"/>
</dbReference>
<organism evidence="2 3">
    <name type="scientific">Aquibacillus albus</name>
    <dbReference type="NCBI Taxonomy" id="1168171"/>
    <lineage>
        <taxon>Bacteria</taxon>
        <taxon>Bacillati</taxon>
        <taxon>Bacillota</taxon>
        <taxon>Bacilli</taxon>
        <taxon>Bacillales</taxon>
        <taxon>Bacillaceae</taxon>
        <taxon>Aquibacillus</taxon>
    </lineage>
</organism>
<dbReference type="RefSeq" id="WP_204497289.1">
    <property type="nucleotide sequence ID" value="NZ_JAFBDR010000001.1"/>
</dbReference>
<evidence type="ECO:0000313" key="2">
    <source>
        <dbReference type="EMBL" id="MBM7569842.1"/>
    </source>
</evidence>
<proteinExistence type="predicted"/>
<dbReference type="Pfam" id="PF09577">
    <property type="entry name" value="Spore_YpjB"/>
    <property type="match status" value="1"/>
</dbReference>
<evidence type="ECO:0000313" key="3">
    <source>
        <dbReference type="Proteomes" id="UP001296943"/>
    </source>
</evidence>
<name>A0ABS2MVB3_9BACI</name>
<evidence type="ECO:0000256" key="1">
    <source>
        <dbReference type="SAM" id="Phobius"/>
    </source>
</evidence>
<protein>
    <submittedName>
        <fullName evidence="2">Sporulation protein YpjB</fullName>
    </submittedName>
</protein>
<keyword evidence="1" id="KW-0472">Membrane</keyword>
<accession>A0ABS2MVB3</accession>
<gene>
    <name evidence="2" type="ORF">JOC48_000311</name>
</gene>
<keyword evidence="1" id="KW-0812">Transmembrane</keyword>